<name>A0ABP8CYP7_9FLAO</name>
<dbReference type="RefSeq" id="WP_344715262.1">
    <property type="nucleotide sequence ID" value="NZ_BAABCB010000026.1"/>
</dbReference>
<sequence length="89" mass="10256">MEHFNFELEEKFDKGNFNEYLADAKTSIAAENGPVDFEVTENIINKIFNGYTGVYEKYNIIKEGVLIGFLEAFVDNNLEYMNIFTSPLN</sequence>
<keyword evidence="2" id="KW-1185">Reference proteome</keyword>
<gene>
    <name evidence="1" type="ORF">GCM10022292_25770</name>
</gene>
<dbReference type="EMBL" id="BAABCB010000026">
    <property type="protein sequence ID" value="GAA4245007.1"/>
    <property type="molecule type" value="Genomic_DNA"/>
</dbReference>
<organism evidence="1 2">
    <name type="scientific">Winogradskyella damuponensis</name>
    <dbReference type="NCBI Taxonomy" id="943939"/>
    <lineage>
        <taxon>Bacteria</taxon>
        <taxon>Pseudomonadati</taxon>
        <taxon>Bacteroidota</taxon>
        <taxon>Flavobacteriia</taxon>
        <taxon>Flavobacteriales</taxon>
        <taxon>Flavobacteriaceae</taxon>
        <taxon>Winogradskyella</taxon>
    </lineage>
</organism>
<comment type="caution">
    <text evidence="1">The sequence shown here is derived from an EMBL/GenBank/DDBJ whole genome shotgun (WGS) entry which is preliminary data.</text>
</comment>
<accession>A0ABP8CYP7</accession>
<evidence type="ECO:0000313" key="1">
    <source>
        <dbReference type="EMBL" id="GAA4245007.1"/>
    </source>
</evidence>
<protein>
    <submittedName>
        <fullName evidence="1">Uncharacterized protein</fullName>
    </submittedName>
</protein>
<proteinExistence type="predicted"/>
<reference evidence="2" key="1">
    <citation type="journal article" date="2019" name="Int. J. Syst. Evol. Microbiol.">
        <title>The Global Catalogue of Microorganisms (GCM) 10K type strain sequencing project: providing services to taxonomists for standard genome sequencing and annotation.</title>
        <authorList>
            <consortium name="The Broad Institute Genomics Platform"/>
            <consortium name="The Broad Institute Genome Sequencing Center for Infectious Disease"/>
            <person name="Wu L."/>
            <person name="Ma J."/>
        </authorList>
    </citation>
    <scope>NUCLEOTIDE SEQUENCE [LARGE SCALE GENOMIC DNA]</scope>
    <source>
        <strain evidence="2">JCM 17633</strain>
    </source>
</reference>
<evidence type="ECO:0000313" key="2">
    <source>
        <dbReference type="Proteomes" id="UP001501682"/>
    </source>
</evidence>
<dbReference type="Proteomes" id="UP001501682">
    <property type="component" value="Unassembled WGS sequence"/>
</dbReference>